<gene>
    <name evidence="2" type="ORF">GCM10009691_28000</name>
</gene>
<feature type="domain" description="N-acetyltransferase" evidence="1">
    <location>
        <begin position="8"/>
        <end position="39"/>
    </location>
</feature>
<sequence length="64" mass="7526">MAHGKPPEKVAQKQGCRTIRLDTYVENMPARKLYSRYGFTDLGCHTVNYEDTELNEFHLFEYVL</sequence>
<dbReference type="RefSeq" id="WP_157691409.1">
    <property type="nucleotide sequence ID" value="NZ_BAAALY010000013.1"/>
</dbReference>
<reference evidence="2 3" key="1">
    <citation type="journal article" date="2019" name="Int. J. Syst. Evol. Microbiol.">
        <title>The Global Catalogue of Microorganisms (GCM) 10K type strain sequencing project: providing services to taxonomists for standard genome sequencing and annotation.</title>
        <authorList>
            <consortium name="The Broad Institute Genomics Platform"/>
            <consortium name="The Broad Institute Genome Sequencing Center for Infectious Disease"/>
            <person name="Wu L."/>
            <person name="Ma J."/>
        </authorList>
    </citation>
    <scope>NUCLEOTIDE SEQUENCE [LARGE SCALE GENOMIC DNA]</scope>
    <source>
        <strain evidence="2 3">JCM 13319</strain>
    </source>
</reference>
<dbReference type="SUPFAM" id="SSF55729">
    <property type="entry name" value="Acyl-CoA N-acyltransferases (Nat)"/>
    <property type="match status" value="1"/>
</dbReference>
<dbReference type="Gene3D" id="3.40.630.30">
    <property type="match status" value="1"/>
</dbReference>
<keyword evidence="3" id="KW-1185">Reference proteome</keyword>
<dbReference type="Proteomes" id="UP001501791">
    <property type="component" value="Unassembled WGS sequence"/>
</dbReference>
<accession>A0ABN2C5Z5</accession>
<evidence type="ECO:0000313" key="2">
    <source>
        <dbReference type="EMBL" id="GAA1551872.1"/>
    </source>
</evidence>
<proteinExistence type="predicted"/>
<evidence type="ECO:0000313" key="3">
    <source>
        <dbReference type="Proteomes" id="UP001501791"/>
    </source>
</evidence>
<dbReference type="Pfam" id="PF00583">
    <property type="entry name" value="Acetyltransf_1"/>
    <property type="match status" value="1"/>
</dbReference>
<evidence type="ECO:0000259" key="1">
    <source>
        <dbReference type="Pfam" id="PF00583"/>
    </source>
</evidence>
<dbReference type="EMBL" id="BAAALY010000013">
    <property type="protein sequence ID" value="GAA1551872.1"/>
    <property type="molecule type" value="Genomic_DNA"/>
</dbReference>
<organism evidence="2 3">
    <name type="scientific">Brevibacterium picturae</name>
    <dbReference type="NCBI Taxonomy" id="260553"/>
    <lineage>
        <taxon>Bacteria</taxon>
        <taxon>Bacillati</taxon>
        <taxon>Actinomycetota</taxon>
        <taxon>Actinomycetes</taxon>
        <taxon>Micrococcales</taxon>
        <taxon>Brevibacteriaceae</taxon>
        <taxon>Brevibacterium</taxon>
    </lineage>
</organism>
<dbReference type="InterPro" id="IPR000182">
    <property type="entry name" value="GNAT_dom"/>
</dbReference>
<dbReference type="InterPro" id="IPR016181">
    <property type="entry name" value="Acyl_CoA_acyltransferase"/>
</dbReference>
<name>A0ABN2C5Z5_9MICO</name>
<comment type="caution">
    <text evidence="2">The sequence shown here is derived from an EMBL/GenBank/DDBJ whole genome shotgun (WGS) entry which is preliminary data.</text>
</comment>
<protein>
    <recommendedName>
        <fullName evidence="1">N-acetyltransferase domain-containing protein</fullName>
    </recommendedName>
</protein>